<dbReference type="Proteomes" id="UP001241848">
    <property type="component" value="Unassembled WGS sequence"/>
</dbReference>
<accession>A0ABT9FV19</accession>
<sequence length="182" mass="21564">MGLKVRNIRTTRTRESIFESLFELLEEKDFDKITIQNLTERAQINRATFYAHFQDKYELADEIIRKSAEELIQQHTNGVCAFTKDNMMQLVFAAFEYHQQVKKKCRRNYNKIIPLLSSKLVNALKHYLNLCMQEIYSDDERTLYVQIYANMINEAVTLQTAEQTKLTEQRIAEHIVQLIHLD</sequence>
<evidence type="ECO:0000313" key="4">
    <source>
        <dbReference type="EMBL" id="MDP4098571.1"/>
    </source>
</evidence>
<dbReference type="PROSITE" id="PS50977">
    <property type="entry name" value="HTH_TETR_2"/>
    <property type="match status" value="1"/>
</dbReference>
<reference evidence="4 5" key="1">
    <citation type="submission" date="2022-10" db="EMBL/GenBank/DDBJ databases">
        <title>Paenibacillus description and whole genome data of maize root bacterial community.</title>
        <authorList>
            <person name="Marton D."/>
            <person name="Farkas M."/>
            <person name="Cserhati M."/>
        </authorList>
    </citation>
    <scope>NUCLEOTIDE SEQUENCE [LARGE SCALE GENOMIC DNA]</scope>
    <source>
        <strain evidence="4 5">P96</strain>
    </source>
</reference>
<dbReference type="Pfam" id="PF00440">
    <property type="entry name" value="TetR_N"/>
    <property type="match status" value="1"/>
</dbReference>
<dbReference type="Gene3D" id="1.10.357.10">
    <property type="entry name" value="Tetracycline Repressor, domain 2"/>
    <property type="match status" value="1"/>
</dbReference>
<keyword evidence="1 2" id="KW-0238">DNA-binding</keyword>
<feature type="domain" description="HTH tetR-type" evidence="3">
    <location>
        <begin position="11"/>
        <end position="71"/>
    </location>
</feature>
<evidence type="ECO:0000259" key="3">
    <source>
        <dbReference type="PROSITE" id="PS50977"/>
    </source>
</evidence>
<comment type="caution">
    <text evidence="4">The sequence shown here is derived from an EMBL/GenBank/DDBJ whole genome shotgun (WGS) entry which is preliminary data.</text>
</comment>
<evidence type="ECO:0000313" key="5">
    <source>
        <dbReference type="Proteomes" id="UP001241848"/>
    </source>
</evidence>
<evidence type="ECO:0000256" key="1">
    <source>
        <dbReference type="ARBA" id="ARBA00023125"/>
    </source>
</evidence>
<gene>
    <name evidence="4" type="ORF">OIN60_17705</name>
</gene>
<organism evidence="4 5">
    <name type="scientific">Paenibacillus zeirhizosphaerae</name>
    <dbReference type="NCBI Taxonomy" id="2987519"/>
    <lineage>
        <taxon>Bacteria</taxon>
        <taxon>Bacillati</taxon>
        <taxon>Bacillota</taxon>
        <taxon>Bacilli</taxon>
        <taxon>Bacillales</taxon>
        <taxon>Paenibacillaceae</taxon>
        <taxon>Paenibacillus</taxon>
    </lineage>
</organism>
<evidence type="ECO:0000256" key="2">
    <source>
        <dbReference type="PROSITE-ProRule" id="PRU00335"/>
    </source>
</evidence>
<keyword evidence="5" id="KW-1185">Reference proteome</keyword>
<dbReference type="InterPro" id="IPR050624">
    <property type="entry name" value="HTH-type_Tx_Regulator"/>
</dbReference>
<dbReference type="PANTHER" id="PTHR43479">
    <property type="entry name" value="ACREF/ENVCD OPERON REPRESSOR-RELATED"/>
    <property type="match status" value="1"/>
</dbReference>
<dbReference type="InterPro" id="IPR001647">
    <property type="entry name" value="HTH_TetR"/>
</dbReference>
<dbReference type="InterPro" id="IPR009057">
    <property type="entry name" value="Homeodomain-like_sf"/>
</dbReference>
<proteinExistence type="predicted"/>
<dbReference type="RefSeq" id="WP_305756193.1">
    <property type="nucleotide sequence ID" value="NZ_JAPCKK010000027.1"/>
</dbReference>
<dbReference type="EMBL" id="JAPCKK010000027">
    <property type="protein sequence ID" value="MDP4098571.1"/>
    <property type="molecule type" value="Genomic_DNA"/>
</dbReference>
<feature type="DNA-binding region" description="H-T-H motif" evidence="2">
    <location>
        <begin position="34"/>
        <end position="53"/>
    </location>
</feature>
<protein>
    <submittedName>
        <fullName evidence="4">TetR/AcrR family transcriptional regulator</fullName>
    </submittedName>
</protein>
<dbReference type="SUPFAM" id="SSF46689">
    <property type="entry name" value="Homeodomain-like"/>
    <property type="match status" value="1"/>
</dbReference>
<dbReference type="PANTHER" id="PTHR43479:SF7">
    <property type="entry name" value="TETR-FAMILY TRANSCRIPTIONAL REGULATOR"/>
    <property type="match status" value="1"/>
</dbReference>
<name>A0ABT9FV19_9BACL</name>